<feature type="chain" id="PRO_5042896490" description="Mid2 domain-containing protein" evidence="3">
    <location>
        <begin position="19"/>
        <end position="422"/>
    </location>
</feature>
<evidence type="ECO:0000256" key="3">
    <source>
        <dbReference type="SAM" id="SignalP"/>
    </source>
</evidence>
<reference evidence="4 5" key="1">
    <citation type="submission" date="2021-02" db="EMBL/GenBank/DDBJ databases">
        <title>Genome assembly of Pseudopithomyces chartarum.</title>
        <authorList>
            <person name="Jauregui R."/>
            <person name="Singh J."/>
            <person name="Voisey C."/>
        </authorList>
    </citation>
    <scope>NUCLEOTIDE SEQUENCE [LARGE SCALE GENOMIC DNA]</scope>
    <source>
        <strain evidence="4 5">AGR01</strain>
    </source>
</reference>
<feature type="compositionally biased region" description="Polar residues" evidence="1">
    <location>
        <begin position="397"/>
        <end position="414"/>
    </location>
</feature>
<organism evidence="4 5">
    <name type="scientific">Pseudopithomyces chartarum</name>
    <dbReference type="NCBI Taxonomy" id="1892770"/>
    <lineage>
        <taxon>Eukaryota</taxon>
        <taxon>Fungi</taxon>
        <taxon>Dikarya</taxon>
        <taxon>Ascomycota</taxon>
        <taxon>Pezizomycotina</taxon>
        <taxon>Dothideomycetes</taxon>
        <taxon>Pleosporomycetidae</taxon>
        <taxon>Pleosporales</taxon>
        <taxon>Massarineae</taxon>
        <taxon>Didymosphaeriaceae</taxon>
        <taxon>Pseudopithomyces</taxon>
    </lineage>
</organism>
<protein>
    <recommendedName>
        <fullName evidence="6">Mid2 domain-containing protein</fullName>
    </recommendedName>
</protein>
<keyword evidence="3" id="KW-0732">Signal</keyword>
<keyword evidence="2" id="KW-0472">Membrane</keyword>
<accession>A0AAN6LVL8</accession>
<feature type="transmembrane region" description="Helical" evidence="2">
    <location>
        <begin position="251"/>
        <end position="277"/>
    </location>
</feature>
<keyword evidence="2" id="KW-1133">Transmembrane helix</keyword>
<dbReference type="CDD" id="cd12087">
    <property type="entry name" value="TM_EGFR-like"/>
    <property type="match status" value="1"/>
</dbReference>
<name>A0AAN6LVL8_9PLEO</name>
<evidence type="ECO:0000256" key="1">
    <source>
        <dbReference type="SAM" id="MobiDB-lite"/>
    </source>
</evidence>
<proteinExistence type="predicted"/>
<evidence type="ECO:0000313" key="5">
    <source>
        <dbReference type="Proteomes" id="UP001280581"/>
    </source>
</evidence>
<evidence type="ECO:0000313" key="4">
    <source>
        <dbReference type="EMBL" id="KAK3207971.1"/>
    </source>
</evidence>
<dbReference type="AlphaFoldDB" id="A0AAN6LVL8"/>
<feature type="region of interest" description="Disordered" evidence="1">
    <location>
        <begin position="377"/>
        <end position="422"/>
    </location>
</feature>
<comment type="caution">
    <text evidence="4">The sequence shown here is derived from an EMBL/GenBank/DDBJ whole genome shotgun (WGS) entry which is preliminary data.</text>
</comment>
<evidence type="ECO:0008006" key="6">
    <source>
        <dbReference type="Google" id="ProtNLM"/>
    </source>
</evidence>
<keyword evidence="2" id="KW-0812">Transmembrane</keyword>
<gene>
    <name evidence="4" type="ORF">GRF29_96g1050030</name>
</gene>
<evidence type="ECO:0000256" key="2">
    <source>
        <dbReference type="SAM" id="Phobius"/>
    </source>
</evidence>
<feature type="signal peptide" evidence="3">
    <location>
        <begin position="1"/>
        <end position="18"/>
    </location>
</feature>
<keyword evidence="5" id="KW-1185">Reference proteome</keyword>
<dbReference type="EMBL" id="WVTA01000008">
    <property type="protein sequence ID" value="KAK3207971.1"/>
    <property type="molecule type" value="Genomic_DNA"/>
</dbReference>
<sequence>MHFFQLLGGFAVLPLAHCVAFGGPAPTTIESIKEAADGWTPKPTQGPSIAELRRRQTVETLDAGFNTCGWIGTDTAVASPVYCSSGRTCALYTSSNIGMAGCCSGSDSQNCGWAKSCVNYDAYTKKSCDADCETNPFIWKCSNSATPYCVTWTYPDVGVADYACATFNSGVLTVLQTAEDDISVYWKTLSTLSGNAVTGFDETVSSSVERDATSDSSGLFQDVTTTDTFGSEATDEASIPKPKTTKKSTPVGVIVGAVIGGLVVLLLIGAAIIFFCVRQRKKKQLAKNQNMMAAQQANQAPQSECKPPVQQQYAPSPAVIQSPPHNGYFAANDQKHNYQPQVQEQVLQSPVISHPSTPAPAYVQPYYAGAAHAPPMPTEGATQYPAHQVTPGMHEVGSQQASQVSHASPTQQPNVFEMSSAK</sequence>
<dbReference type="Proteomes" id="UP001280581">
    <property type="component" value="Unassembled WGS sequence"/>
</dbReference>